<protein>
    <recommendedName>
        <fullName evidence="3">ShKT domain-containing protein</fullName>
    </recommendedName>
</protein>
<dbReference type="Pfam" id="PF00188">
    <property type="entry name" value="CAP"/>
    <property type="match status" value="1"/>
</dbReference>
<dbReference type="GO" id="GO:0090729">
    <property type="term" value="F:toxin activity"/>
    <property type="evidence" value="ECO:0007669"/>
    <property type="project" value="UniProtKB-KW"/>
</dbReference>
<dbReference type="FunFam" id="1.10.10.1940:FF:000016">
    <property type="match status" value="1"/>
</dbReference>
<feature type="domain" description="ShKT" evidence="3">
    <location>
        <begin position="62"/>
        <end position="99"/>
    </location>
</feature>
<accession>A7SCA9</accession>
<name>A7SCA9_NEMVE</name>
<dbReference type="PROSITE" id="PS51670">
    <property type="entry name" value="SHKT"/>
    <property type="match status" value="1"/>
</dbReference>
<gene>
    <name evidence="4" type="ORF">NEMVEDRAFT_v1g210069</name>
</gene>
<dbReference type="Proteomes" id="UP000001593">
    <property type="component" value="Unassembled WGS sequence"/>
</dbReference>
<evidence type="ECO:0000313" key="4">
    <source>
        <dbReference type="EMBL" id="EDO38628.1"/>
    </source>
</evidence>
<dbReference type="Gene3D" id="1.10.10.1940">
    <property type="match status" value="1"/>
</dbReference>
<dbReference type="FunCoup" id="A7SCA9">
    <property type="interactions" value="11"/>
</dbReference>
<dbReference type="InterPro" id="IPR018244">
    <property type="entry name" value="Allrgn_V5/Tpx1_CS"/>
</dbReference>
<dbReference type="HOGENOM" id="CLU_035730_9_2_1"/>
<dbReference type="InterPro" id="IPR035940">
    <property type="entry name" value="CAP_sf"/>
</dbReference>
<dbReference type="STRING" id="45351.A7SCA9"/>
<dbReference type="PhylomeDB" id="A7SCA9"/>
<dbReference type="SMART" id="SM00254">
    <property type="entry name" value="ShKT"/>
    <property type="match status" value="1"/>
</dbReference>
<evidence type="ECO:0000256" key="1">
    <source>
        <dbReference type="ARBA" id="ARBA00022656"/>
    </source>
</evidence>
<sequence>MMKVVAAFEIYIAVVFSHPPGPKKPEISVSRVGPVMEDKRGLDGRRSLLKSKLDLFRRLEECAQPDIYGCVQWEQQGLCTNATYQAFMETKCGAACGLCTVDVSSCLGRHNTKRGLHQGLIPSYSMTWDSTLASAAETWALQLINDDVDNNVAMTTLNLVHSSPNGQYGENLYGSVSSSGAGSCEDATDLWYAEIADYDWNYYNQSTGVIGHFTQVVWKNSLQLGVGAAKYTAGGLTKTYIVARYAPAGNVVGQANYDANVPPLI</sequence>
<keyword evidence="1" id="KW-0800">Toxin</keyword>
<dbReference type="Gene3D" id="3.40.33.10">
    <property type="entry name" value="CAP"/>
    <property type="match status" value="1"/>
</dbReference>
<dbReference type="AlphaFoldDB" id="A7SCA9"/>
<dbReference type="PRINTS" id="PR00837">
    <property type="entry name" value="V5TPXLIKE"/>
</dbReference>
<dbReference type="PANTHER" id="PTHR10334">
    <property type="entry name" value="CYSTEINE-RICH SECRETORY PROTEIN-RELATED"/>
    <property type="match status" value="1"/>
</dbReference>
<dbReference type="PROSITE" id="PS01009">
    <property type="entry name" value="CRISP_1"/>
    <property type="match status" value="1"/>
</dbReference>
<dbReference type="InterPro" id="IPR003582">
    <property type="entry name" value="ShKT_dom"/>
</dbReference>
<reference evidence="4 5" key="1">
    <citation type="journal article" date="2007" name="Science">
        <title>Sea anemone genome reveals ancestral eumetazoan gene repertoire and genomic organization.</title>
        <authorList>
            <person name="Putnam N.H."/>
            <person name="Srivastava M."/>
            <person name="Hellsten U."/>
            <person name="Dirks B."/>
            <person name="Chapman J."/>
            <person name="Salamov A."/>
            <person name="Terry A."/>
            <person name="Shapiro H."/>
            <person name="Lindquist E."/>
            <person name="Kapitonov V.V."/>
            <person name="Jurka J."/>
            <person name="Genikhovich G."/>
            <person name="Grigoriev I.V."/>
            <person name="Lucas S.M."/>
            <person name="Steele R.E."/>
            <person name="Finnerty J.R."/>
            <person name="Technau U."/>
            <person name="Martindale M.Q."/>
            <person name="Rokhsar D.S."/>
        </authorList>
    </citation>
    <scope>NUCLEOTIDE SEQUENCE [LARGE SCALE GENOMIC DNA]</scope>
    <source>
        <strain evidence="5">CH2 X CH6</strain>
    </source>
</reference>
<keyword evidence="5" id="KW-1185">Reference proteome</keyword>
<dbReference type="CDD" id="cd05382">
    <property type="entry name" value="CAP_GAPR1-like"/>
    <property type="match status" value="1"/>
</dbReference>
<dbReference type="SMART" id="SM00198">
    <property type="entry name" value="SCP"/>
    <property type="match status" value="1"/>
</dbReference>
<dbReference type="OMA" id="EIADYDW"/>
<dbReference type="SUPFAM" id="SSF55797">
    <property type="entry name" value="PR-1-like"/>
    <property type="match status" value="1"/>
</dbReference>
<dbReference type="InterPro" id="IPR034113">
    <property type="entry name" value="SCP_GAPR1-like"/>
</dbReference>
<dbReference type="EMBL" id="DS469622">
    <property type="protein sequence ID" value="EDO38628.1"/>
    <property type="molecule type" value="Genomic_DNA"/>
</dbReference>
<organism evidence="4 5">
    <name type="scientific">Nematostella vectensis</name>
    <name type="common">Starlet sea anemone</name>
    <dbReference type="NCBI Taxonomy" id="45351"/>
    <lineage>
        <taxon>Eukaryota</taxon>
        <taxon>Metazoa</taxon>
        <taxon>Cnidaria</taxon>
        <taxon>Anthozoa</taxon>
        <taxon>Hexacorallia</taxon>
        <taxon>Actiniaria</taxon>
        <taxon>Edwardsiidae</taxon>
        <taxon>Nematostella</taxon>
    </lineage>
</organism>
<dbReference type="FunFam" id="3.40.33.10:FF:000039">
    <property type="entry name" value="Predicted protein"/>
    <property type="match status" value="1"/>
</dbReference>
<evidence type="ECO:0000256" key="2">
    <source>
        <dbReference type="PROSITE-ProRule" id="PRU01005"/>
    </source>
</evidence>
<dbReference type="Pfam" id="PF01549">
    <property type="entry name" value="ShK"/>
    <property type="match status" value="1"/>
</dbReference>
<dbReference type="eggNOG" id="KOG3017">
    <property type="taxonomic scope" value="Eukaryota"/>
</dbReference>
<comment type="caution">
    <text evidence="2">Lacks conserved residue(s) required for the propagation of feature annotation.</text>
</comment>
<evidence type="ECO:0000313" key="5">
    <source>
        <dbReference type="Proteomes" id="UP000001593"/>
    </source>
</evidence>
<evidence type="ECO:0000259" key="3">
    <source>
        <dbReference type="PROSITE" id="PS51670"/>
    </source>
</evidence>
<dbReference type="InterPro" id="IPR001283">
    <property type="entry name" value="CRISP-related"/>
</dbReference>
<proteinExistence type="predicted"/>
<dbReference type="InParanoid" id="A7SCA9"/>
<dbReference type="GO" id="GO:0005615">
    <property type="term" value="C:extracellular space"/>
    <property type="evidence" value="ECO:0000318"/>
    <property type="project" value="GO_Central"/>
</dbReference>
<dbReference type="InterPro" id="IPR014044">
    <property type="entry name" value="CAP_dom"/>
</dbReference>